<reference evidence="2" key="1">
    <citation type="journal article" date="2020" name="Stud. Mycol.">
        <title>101 Dothideomycetes genomes: a test case for predicting lifestyles and emergence of pathogens.</title>
        <authorList>
            <person name="Haridas S."/>
            <person name="Albert R."/>
            <person name="Binder M."/>
            <person name="Bloem J."/>
            <person name="Labutti K."/>
            <person name="Salamov A."/>
            <person name="Andreopoulos B."/>
            <person name="Baker S."/>
            <person name="Barry K."/>
            <person name="Bills G."/>
            <person name="Bluhm B."/>
            <person name="Cannon C."/>
            <person name="Castanera R."/>
            <person name="Culley D."/>
            <person name="Daum C."/>
            <person name="Ezra D."/>
            <person name="Gonzalez J."/>
            <person name="Henrissat B."/>
            <person name="Kuo A."/>
            <person name="Liang C."/>
            <person name="Lipzen A."/>
            <person name="Lutzoni F."/>
            <person name="Magnuson J."/>
            <person name="Mondo S."/>
            <person name="Nolan M."/>
            <person name="Ohm R."/>
            <person name="Pangilinan J."/>
            <person name="Park H.-J."/>
            <person name="Ramirez L."/>
            <person name="Alfaro M."/>
            <person name="Sun H."/>
            <person name="Tritt A."/>
            <person name="Yoshinaga Y."/>
            <person name="Zwiers L.-H."/>
            <person name="Turgeon B."/>
            <person name="Goodwin S."/>
            <person name="Spatafora J."/>
            <person name="Crous P."/>
            <person name="Grigoriev I."/>
        </authorList>
    </citation>
    <scope>NUCLEOTIDE SEQUENCE</scope>
    <source>
        <strain evidence="2">CBS 121739</strain>
    </source>
</reference>
<evidence type="ECO:0000256" key="1">
    <source>
        <dbReference type="SAM" id="MobiDB-lite"/>
    </source>
</evidence>
<feature type="compositionally biased region" description="Basic residues" evidence="1">
    <location>
        <begin position="75"/>
        <end position="129"/>
    </location>
</feature>
<feature type="compositionally biased region" description="Basic and acidic residues" evidence="1">
    <location>
        <begin position="60"/>
        <end position="74"/>
    </location>
</feature>
<organism evidence="2 3">
    <name type="scientific">Pseudovirgaria hyperparasitica</name>
    <dbReference type="NCBI Taxonomy" id="470096"/>
    <lineage>
        <taxon>Eukaryota</taxon>
        <taxon>Fungi</taxon>
        <taxon>Dikarya</taxon>
        <taxon>Ascomycota</taxon>
        <taxon>Pezizomycotina</taxon>
        <taxon>Dothideomycetes</taxon>
        <taxon>Dothideomycetes incertae sedis</taxon>
        <taxon>Acrospermales</taxon>
        <taxon>Acrospermaceae</taxon>
        <taxon>Pseudovirgaria</taxon>
    </lineage>
</organism>
<feature type="region of interest" description="Disordered" evidence="1">
    <location>
        <begin position="58"/>
        <end position="150"/>
    </location>
</feature>
<dbReference type="GeneID" id="54489326"/>
<name>A0A6A6W3G1_9PEZI</name>
<dbReference type="RefSeq" id="XP_033599556.1">
    <property type="nucleotide sequence ID" value="XM_033748272.1"/>
</dbReference>
<evidence type="ECO:0000313" key="3">
    <source>
        <dbReference type="Proteomes" id="UP000799437"/>
    </source>
</evidence>
<keyword evidence="3" id="KW-1185">Reference proteome</keyword>
<dbReference type="AlphaFoldDB" id="A0A6A6W3G1"/>
<evidence type="ECO:0000313" key="2">
    <source>
        <dbReference type="EMBL" id="KAF2757105.1"/>
    </source>
</evidence>
<dbReference type="Proteomes" id="UP000799437">
    <property type="component" value="Unassembled WGS sequence"/>
</dbReference>
<proteinExistence type="predicted"/>
<accession>A0A6A6W3G1</accession>
<protein>
    <submittedName>
        <fullName evidence="2">Uncharacterized protein</fullName>
    </submittedName>
</protein>
<feature type="compositionally biased region" description="Basic and acidic residues" evidence="1">
    <location>
        <begin position="130"/>
        <end position="150"/>
    </location>
</feature>
<dbReference type="EMBL" id="ML996574">
    <property type="protein sequence ID" value="KAF2757105.1"/>
    <property type="molecule type" value="Genomic_DNA"/>
</dbReference>
<sequence>MTKFNLLNSDTGQFCLVNVTLIRVTRPCLLRITSFEIAPCGLNVKIALGQRIWPTNFPHMPKEPDDPKFQEWKKNAAHGGKKNAAHGGKKNAAHGGKKNAAHGGKKNAAHGGKKNAAHGGKKNAAHGGKKTAESVDRTKDNLMHVERHTM</sequence>
<gene>
    <name evidence="2" type="ORF">EJ05DRAFT_511843</name>
</gene>